<feature type="binding site" evidence="6">
    <location>
        <position position="230"/>
    </location>
    <ligand>
        <name>ATP</name>
        <dbReference type="ChEBI" id="CHEBI:30616"/>
    </ligand>
</feature>
<evidence type="ECO:0000259" key="8">
    <source>
        <dbReference type="PROSITE" id="PS50011"/>
    </source>
</evidence>
<protein>
    <recommendedName>
        <fullName evidence="8">Protein kinase domain-containing protein</fullName>
    </recommendedName>
</protein>
<feature type="region of interest" description="Disordered" evidence="7">
    <location>
        <begin position="72"/>
        <end position="181"/>
    </location>
</feature>
<dbReference type="PROSITE" id="PS50011">
    <property type="entry name" value="PROTEIN_KINASE_DOM"/>
    <property type="match status" value="1"/>
</dbReference>
<dbReference type="InterPro" id="IPR000719">
    <property type="entry name" value="Prot_kinase_dom"/>
</dbReference>
<evidence type="ECO:0000313" key="10">
    <source>
        <dbReference type="Proteomes" id="UP000053424"/>
    </source>
</evidence>
<sequence length="535" mass="60195">MAAVHTLPSQLLAQYTHQALNGINNQSGPSSIPTPSVATRKRKRAHQYTVSYSEVQEVDSNGRLREVIVIEDTPPPPTISPSTTHNPAYSASYQPPLYTAPIRTRARAAAEAQAQSSSSSSIMTAPAPKKRKRDHNEEVRAPAAKKPATTSNQQSQALVPANSWDSRSAAATDDTSKGPVSCDDKEGHYIIVPDDMIHRRYRTVRLLGQGTFGKVVEAIDTENNTRVAIKIIRAIPKYRDASKIEVRVLQKLRERDPTNRNNCIHLLSWFDHRNHICLVSELLGMCVYDFIKENDFAPFPRHHIQKFARQLLGSVAFLHELRLIHTDLKPENILLVKNDFRTVHVAVPGKRNAPPKPKKILESTEIRLIDFGSATFEQEYHSSVVSTRHYRAPEIILGLGWSFPCDAYSLGCILVEFFTGLALYQTHDNLEHLAMMEVVMGKIPERFARAGARSKPDFFKEGGKLDWPKPKATRQSKKDVKATRPLQDVIPPTDNVNRQFLDLVRKLLAFDPAQRITVREALQHPYFSLTIPPEI</sequence>
<dbReference type="Gene3D" id="3.30.200.20">
    <property type="entry name" value="Phosphorylase Kinase, domain 1"/>
    <property type="match status" value="1"/>
</dbReference>
<dbReference type="CDD" id="cd14134">
    <property type="entry name" value="PKc_CLK"/>
    <property type="match status" value="1"/>
</dbReference>
<dbReference type="Pfam" id="PF00069">
    <property type="entry name" value="Pkinase"/>
    <property type="match status" value="1"/>
</dbReference>
<dbReference type="OrthoDB" id="283111at2759"/>
<name>A0A0C2YFW0_HEBCY</name>
<dbReference type="InterPro" id="IPR051175">
    <property type="entry name" value="CLK_kinases"/>
</dbReference>
<proteinExistence type="predicted"/>
<dbReference type="InterPro" id="IPR008271">
    <property type="entry name" value="Ser/Thr_kinase_AS"/>
</dbReference>
<reference evidence="10" key="2">
    <citation type="submission" date="2015-01" db="EMBL/GenBank/DDBJ databases">
        <title>Evolutionary Origins and Diversification of the Mycorrhizal Mutualists.</title>
        <authorList>
            <consortium name="DOE Joint Genome Institute"/>
            <consortium name="Mycorrhizal Genomics Consortium"/>
            <person name="Kohler A."/>
            <person name="Kuo A."/>
            <person name="Nagy L.G."/>
            <person name="Floudas D."/>
            <person name="Copeland A."/>
            <person name="Barry K.W."/>
            <person name="Cichocki N."/>
            <person name="Veneault-Fourrey C."/>
            <person name="LaButti K."/>
            <person name="Lindquist E.A."/>
            <person name="Lipzen A."/>
            <person name="Lundell T."/>
            <person name="Morin E."/>
            <person name="Murat C."/>
            <person name="Riley R."/>
            <person name="Ohm R."/>
            <person name="Sun H."/>
            <person name="Tunlid A."/>
            <person name="Henrissat B."/>
            <person name="Grigoriev I.V."/>
            <person name="Hibbett D.S."/>
            <person name="Martin F."/>
        </authorList>
    </citation>
    <scope>NUCLEOTIDE SEQUENCE [LARGE SCALE GENOMIC DNA]</scope>
    <source>
        <strain evidence="10">h7</strain>
    </source>
</reference>
<feature type="region of interest" description="Disordered" evidence="7">
    <location>
        <begin position="22"/>
        <end position="44"/>
    </location>
</feature>
<feature type="domain" description="Protein kinase" evidence="8">
    <location>
        <begin position="201"/>
        <end position="527"/>
    </location>
</feature>
<dbReference type="GO" id="GO:0005634">
    <property type="term" value="C:nucleus"/>
    <property type="evidence" value="ECO:0007669"/>
    <property type="project" value="TreeGrafter"/>
</dbReference>
<dbReference type="AlphaFoldDB" id="A0A0C2YFW0"/>
<keyword evidence="1" id="KW-0723">Serine/threonine-protein kinase</keyword>
<dbReference type="InterPro" id="IPR017441">
    <property type="entry name" value="Protein_kinase_ATP_BS"/>
</dbReference>
<dbReference type="EMBL" id="KN831784">
    <property type="protein sequence ID" value="KIM39962.1"/>
    <property type="molecule type" value="Genomic_DNA"/>
</dbReference>
<dbReference type="SMART" id="SM00220">
    <property type="entry name" value="S_TKc"/>
    <property type="match status" value="1"/>
</dbReference>
<keyword evidence="4" id="KW-0418">Kinase</keyword>
<feature type="compositionally biased region" description="Polar residues" evidence="7">
    <location>
        <begin position="148"/>
        <end position="157"/>
    </location>
</feature>
<reference evidence="9 10" key="1">
    <citation type="submission" date="2014-04" db="EMBL/GenBank/DDBJ databases">
        <authorList>
            <consortium name="DOE Joint Genome Institute"/>
            <person name="Kuo A."/>
            <person name="Gay G."/>
            <person name="Dore J."/>
            <person name="Kohler A."/>
            <person name="Nagy L.G."/>
            <person name="Floudas D."/>
            <person name="Copeland A."/>
            <person name="Barry K.W."/>
            <person name="Cichocki N."/>
            <person name="Veneault-Fourrey C."/>
            <person name="LaButti K."/>
            <person name="Lindquist E.A."/>
            <person name="Lipzen A."/>
            <person name="Lundell T."/>
            <person name="Morin E."/>
            <person name="Murat C."/>
            <person name="Sun H."/>
            <person name="Tunlid A."/>
            <person name="Henrissat B."/>
            <person name="Grigoriev I.V."/>
            <person name="Hibbett D.S."/>
            <person name="Martin F."/>
            <person name="Nordberg H.P."/>
            <person name="Cantor M.N."/>
            <person name="Hua S.X."/>
        </authorList>
    </citation>
    <scope>NUCLEOTIDE SEQUENCE [LARGE SCALE GENOMIC DNA]</scope>
    <source>
        <strain evidence="10">h7</strain>
    </source>
</reference>
<dbReference type="Gene3D" id="1.10.510.10">
    <property type="entry name" value="Transferase(Phosphotransferase) domain 1"/>
    <property type="match status" value="1"/>
</dbReference>
<dbReference type="HOGENOM" id="CLU_000288_5_16_1"/>
<dbReference type="SUPFAM" id="SSF56112">
    <property type="entry name" value="Protein kinase-like (PK-like)"/>
    <property type="match status" value="1"/>
</dbReference>
<keyword evidence="2" id="KW-0808">Transferase</keyword>
<dbReference type="GO" id="GO:0043484">
    <property type="term" value="P:regulation of RNA splicing"/>
    <property type="evidence" value="ECO:0007669"/>
    <property type="project" value="TreeGrafter"/>
</dbReference>
<evidence type="ECO:0000256" key="5">
    <source>
        <dbReference type="ARBA" id="ARBA00022840"/>
    </source>
</evidence>
<dbReference type="PANTHER" id="PTHR45646:SF11">
    <property type="entry name" value="SERINE_THREONINE-PROTEIN KINASE DOA"/>
    <property type="match status" value="1"/>
</dbReference>
<dbReference type="GO" id="GO:0005524">
    <property type="term" value="F:ATP binding"/>
    <property type="evidence" value="ECO:0007669"/>
    <property type="project" value="UniProtKB-UniRule"/>
</dbReference>
<dbReference type="InterPro" id="IPR011009">
    <property type="entry name" value="Kinase-like_dom_sf"/>
</dbReference>
<organism evidence="9 10">
    <name type="scientific">Hebeloma cylindrosporum</name>
    <dbReference type="NCBI Taxonomy" id="76867"/>
    <lineage>
        <taxon>Eukaryota</taxon>
        <taxon>Fungi</taxon>
        <taxon>Dikarya</taxon>
        <taxon>Basidiomycota</taxon>
        <taxon>Agaricomycotina</taxon>
        <taxon>Agaricomycetes</taxon>
        <taxon>Agaricomycetidae</taxon>
        <taxon>Agaricales</taxon>
        <taxon>Agaricineae</taxon>
        <taxon>Hymenogastraceae</taxon>
        <taxon>Hebeloma</taxon>
    </lineage>
</organism>
<dbReference type="PANTHER" id="PTHR45646">
    <property type="entry name" value="SERINE/THREONINE-PROTEIN KINASE DOA-RELATED"/>
    <property type="match status" value="1"/>
</dbReference>
<dbReference type="PROSITE" id="PS00107">
    <property type="entry name" value="PROTEIN_KINASE_ATP"/>
    <property type="match status" value="1"/>
</dbReference>
<evidence type="ECO:0000256" key="7">
    <source>
        <dbReference type="SAM" id="MobiDB-lite"/>
    </source>
</evidence>
<dbReference type="GO" id="GO:0004674">
    <property type="term" value="F:protein serine/threonine kinase activity"/>
    <property type="evidence" value="ECO:0007669"/>
    <property type="project" value="UniProtKB-KW"/>
</dbReference>
<evidence type="ECO:0000313" key="9">
    <source>
        <dbReference type="EMBL" id="KIM39962.1"/>
    </source>
</evidence>
<feature type="compositionally biased region" description="Polar residues" evidence="7">
    <location>
        <begin position="22"/>
        <end position="37"/>
    </location>
</feature>
<dbReference type="STRING" id="686832.A0A0C2YFW0"/>
<keyword evidence="3 6" id="KW-0547">Nucleotide-binding</keyword>
<evidence type="ECO:0000256" key="3">
    <source>
        <dbReference type="ARBA" id="ARBA00022741"/>
    </source>
</evidence>
<keyword evidence="10" id="KW-1185">Reference proteome</keyword>
<dbReference type="Proteomes" id="UP000053424">
    <property type="component" value="Unassembled WGS sequence"/>
</dbReference>
<keyword evidence="5 6" id="KW-0067">ATP-binding</keyword>
<evidence type="ECO:0000256" key="6">
    <source>
        <dbReference type="PROSITE-ProRule" id="PRU10141"/>
    </source>
</evidence>
<accession>A0A0C2YFW0</accession>
<dbReference type="PROSITE" id="PS00108">
    <property type="entry name" value="PROTEIN_KINASE_ST"/>
    <property type="match status" value="1"/>
</dbReference>
<evidence type="ECO:0000256" key="2">
    <source>
        <dbReference type="ARBA" id="ARBA00022679"/>
    </source>
</evidence>
<evidence type="ECO:0000256" key="1">
    <source>
        <dbReference type="ARBA" id="ARBA00022527"/>
    </source>
</evidence>
<evidence type="ECO:0000256" key="4">
    <source>
        <dbReference type="ARBA" id="ARBA00022777"/>
    </source>
</evidence>
<gene>
    <name evidence="9" type="ORF">M413DRAFT_188515</name>
</gene>
<feature type="compositionally biased region" description="Low complexity" evidence="7">
    <location>
        <begin position="99"/>
        <end position="127"/>
    </location>
</feature>